<dbReference type="CDD" id="cd11615">
    <property type="entry name" value="SAF_NeuB_like"/>
    <property type="match status" value="1"/>
</dbReference>
<dbReference type="GO" id="GO:0016051">
    <property type="term" value="P:carbohydrate biosynthetic process"/>
    <property type="evidence" value="ECO:0007669"/>
    <property type="project" value="InterPro"/>
</dbReference>
<dbReference type="SUPFAM" id="SSF51569">
    <property type="entry name" value="Aldolase"/>
    <property type="match status" value="1"/>
</dbReference>
<proteinExistence type="predicted"/>
<dbReference type="InterPro" id="IPR013785">
    <property type="entry name" value="Aldolase_TIM"/>
</dbReference>
<dbReference type="Pfam" id="PF03102">
    <property type="entry name" value="NeuB"/>
    <property type="match status" value="1"/>
</dbReference>
<dbReference type="InterPro" id="IPR013132">
    <property type="entry name" value="PseI/NeuA/B-like_N"/>
</dbReference>
<dbReference type="PROSITE" id="PS50844">
    <property type="entry name" value="AFP_LIKE"/>
    <property type="match status" value="1"/>
</dbReference>
<evidence type="ECO:0000313" key="3">
    <source>
        <dbReference type="Proteomes" id="UP000249739"/>
    </source>
</evidence>
<reference evidence="2 3" key="1">
    <citation type="submission" date="2017-08" db="EMBL/GenBank/DDBJ databases">
        <title>Infants hospitalized years apart are colonized by the same room-sourced microbial strains.</title>
        <authorList>
            <person name="Brooks B."/>
            <person name="Olm M.R."/>
            <person name="Firek B.A."/>
            <person name="Baker R."/>
            <person name="Thomas B.C."/>
            <person name="Morowitz M.J."/>
            <person name="Banfield J.F."/>
        </authorList>
    </citation>
    <scope>NUCLEOTIDE SEQUENCE [LARGE SCALE GENOMIC DNA]</scope>
    <source>
        <strain evidence="2">S2_006_000_R2_64</strain>
    </source>
</reference>
<dbReference type="Proteomes" id="UP000249739">
    <property type="component" value="Unassembled WGS sequence"/>
</dbReference>
<accession>A0A2W5HIW9</accession>
<dbReference type="Gene3D" id="3.90.1210.10">
    <property type="entry name" value="Antifreeze-like/N-acetylneuraminic acid synthase C-terminal domain"/>
    <property type="match status" value="1"/>
</dbReference>
<dbReference type="SUPFAM" id="SSF51269">
    <property type="entry name" value="AFP III-like domain"/>
    <property type="match status" value="1"/>
</dbReference>
<feature type="domain" description="AFP-like" evidence="1">
    <location>
        <begin position="289"/>
        <end position="345"/>
    </location>
</feature>
<dbReference type="InterPro" id="IPR051690">
    <property type="entry name" value="PseI-like"/>
</dbReference>
<dbReference type="InterPro" id="IPR057736">
    <property type="entry name" value="SAF_PseI/NeuA/NeuB"/>
</dbReference>
<dbReference type="EMBL" id="QFOT01000169">
    <property type="protein sequence ID" value="PZP53699.1"/>
    <property type="molecule type" value="Genomic_DNA"/>
</dbReference>
<dbReference type="GO" id="GO:0047444">
    <property type="term" value="F:N-acylneuraminate-9-phosphate synthase activity"/>
    <property type="evidence" value="ECO:0007669"/>
    <property type="project" value="TreeGrafter"/>
</dbReference>
<dbReference type="AlphaFoldDB" id="A0A2W5HIW9"/>
<evidence type="ECO:0000313" key="2">
    <source>
        <dbReference type="EMBL" id="PZP53699.1"/>
    </source>
</evidence>
<gene>
    <name evidence="2" type="ORF">DI586_10740</name>
</gene>
<dbReference type="PANTHER" id="PTHR42966">
    <property type="entry name" value="N-ACETYLNEURAMINATE SYNTHASE"/>
    <property type="match status" value="1"/>
</dbReference>
<sequence>MFKIGPSIIGQENKPFIIAEVAQAHDGSLGFAHSFIDAAAESGADAIKFQTHIAHAESTKDESFRIPMSGQDETRYDYWKRMEFAEEQWAGLFKHAEEKNIVLLSSAFSVEAVHLLKKFNMPAYKIGSGEFKSNELIEAMLETGMPILFSTGMSTYEEVAEIADTLKHRDTSFALFQCTSNYPTKLEHVGINVLDEYATAHGCPVGLSDHSGTPYPSLMAMARGASLIEVHVTFDRRMYGPDAVASITFDELSMLCKARDAFHVIKQNPVDKDQMADRMQQMRNLFTKSIALVEDQIAGTILTSDILTPKKPGTGIPYSDRGKVIGKRLTQNVPADRLLKKEDFE</sequence>
<dbReference type="PANTHER" id="PTHR42966:SF1">
    <property type="entry name" value="SIALIC ACID SYNTHASE"/>
    <property type="match status" value="1"/>
</dbReference>
<dbReference type="InterPro" id="IPR006190">
    <property type="entry name" value="SAF_AFP_Neu5Ac"/>
</dbReference>
<comment type="caution">
    <text evidence="2">The sequence shown here is derived from an EMBL/GenBank/DDBJ whole genome shotgun (WGS) entry which is preliminary data.</text>
</comment>
<organism evidence="2 3">
    <name type="scientific">Micavibrio aeruginosavorus</name>
    <dbReference type="NCBI Taxonomy" id="349221"/>
    <lineage>
        <taxon>Bacteria</taxon>
        <taxon>Pseudomonadati</taxon>
        <taxon>Bdellovibrionota</taxon>
        <taxon>Bdellovibrionia</taxon>
        <taxon>Bdellovibrionales</taxon>
        <taxon>Pseudobdellovibrionaceae</taxon>
        <taxon>Micavibrio</taxon>
    </lineage>
</organism>
<dbReference type="Gene3D" id="3.20.20.70">
    <property type="entry name" value="Aldolase class I"/>
    <property type="match status" value="1"/>
</dbReference>
<name>A0A2W5HIW9_9BACT</name>
<dbReference type="InterPro" id="IPR036732">
    <property type="entry name" value="AFP_Neu5c_C_sf"/>
</dbReference>
<evidence type="ECO:0000259" key="1">
    <source>
        <dbReference type="PROSITE" id="PS50844"/>
    </source>
</evidence>
<protein>
    <submittedName>
        <fullName evidence="2">N-acetylneuraminate synthase</fullName>
    </submittedName>
</protein>